<organism evidence="2 3">
    <name type="scientific">Penicillium bovifimosum</name>
    <dbReference type="NCBI Taxonomy" id="126998"/>
    <lineage>
        <taxon>Eukaryota</taxon>
        <taxon>Fungi</taxon>
        <taxon>Dikarya</taxon>
        <taxon>Ascomycota</taxon>
        <taxon>Pezizomycotina</taxon>
        <taxon>Eurotiomycetes</taxon>
        <taxon>Eurotiomycetidae</taxon>
        <taxon>Eurotiales</taxon>
        <taxon>Aspergillaceae</taxon>
        <taxon>Penicillium</taxon>
    </lineage>
</organism>
<comment type="caution">
    <text evidence="2">The sequence shown here is derived from an EMBL/GenBank/DDBJ whole genome shotgun (WGS) entry which is preliminary data.</text>
</comment>
<dbReference type="EMBL" id="JAPQKL010000007">
    <property type="protein sequence ID" value="KAJ5121356.1"/>
    <property type="molecule type" value="Genomic_DNA"/>
</dbReference>
<dbReference type="GeneID" id="81409231"/>
<evidence type="ECO:0000256" key="1">
    <source>
        <dbReference type="SAM" id="MobiDB-lite"/>
    </source>
</evidence>
<proteinExistence type="predicted"/>
<sequence length="98" mass="11111">MCAGVTDPHQPPVIYPSQLAEPSDGGTILTPVKRDALTPARRGQVSGWIPPRLNEVHIIREMDRLPDEWFVRWELLQVLIHIDKARLQRRWIVTAAGG</sequence>
<evidence type="ECO:0000313" key="2">
    <source>
        <dbReference type="EMBL" id="KAJ5121356.1"/>
    </source>
</evidence>
<evidence type="ECO:0000313" key="3">
    <source>
        <dbReference type="Proteomes" id="UP001149079"/>
    </source>
</evidence>
<keyword evidence="3" id="KW-1185">Reference proteome</keyword>
<name>A0A9W9KUE2_9EURO</name>
<reference evidence="2" key="2">
    <citation type="journal article" date="2023" name="IMA Fungus">
        <title>Comparative genomic study of the Penicillium genus elucidates a diverse pangenome and 15 lateral gene transfer events.</title>
        <authorList>
            <person name="Petersen C."/>
            <person name="Sorensen T."/>
            <person name="Nielsen M.R."/>
            <person name="Sondergaard T.E."/>
            <person name="Sorensen J.L."/>
            <person name="Fitzpatrick D.A."/>
            <person name="Frisvad J.C."/>
            <person name="Nielsen K.L."/>
        </authorList>
    </citation>
    <scope>NUCLEOTIDE SEQUENCE</scope>
    <source>
        <strain evidence="2">IBT 22155</strain>
    </source>
</reference>
<feature type="region of interest" description="Disordered" evidence="1">
    <location>
        <begin position="1"/>
        <end position="26"/>
    </location>
</feature>
<dbReference type="AlphaFoldDB" id="A0A9W9KUE2"/>
<reference evidence="2" key="1">
    <citation type="submission" date="2022-11" db="EMBL/GenBank/DDBJ databases">
        <authorList>
            <person name="Petersen C."/>
        </authorList>
    </citation>
    <scope>NUCLEOTIDE SEQUENCE</scope>
    <source>
        <strain evidence="2">IBT 22155</strain>
    </source>
</reference>
<protein>
    <submittedName>
        <fullName evidence="2">Uncharacterized protein</fullName>
    </submittedName>
</protein>
<dbReference type="RefSeq" id="XP_056517860.1">
    <property type="nucleotide sequence ID" value="XM_056670061.1"/>
</dbReference>
<accession>A0A9W9KUE2</accession>
<gene>
    <name evidence="2" type="ORF">N7515_009317</name>
</gene>
<dbReference type="Proteomes" id="UP001149079">
    <property type="component" value="Unassembled WGS sequence"/>
</dbReference>